<feature type="compositionally biased region" description="Polar residues" evidence="1">
    <location>
        <begin position="169"/>
        <end position="184"/>
    </location>
</feature>
<feature type="compositionally biased region" description="Low complexity" evidence="1">
    <location>
        <begin position="187"/>
        <end position="204"/>
    </location>
</feature>
<dbReference type="Proteomes" id="UP001188597">
    <property type="component" value="Unassembled WGS sequence"/>
</dbReference>
<gene>
    <name evidence="3" type="ORF">RJ639_015930</name>
</gene>
<evidence type="ECO:0000313" key="4">
    <source>
        <dbReference type="Proteomes" id="UP001188597"/>
    </source>
</evidence>
<proteinExistence type="predicted"/>
<dbReference type="InterPro" id="IPR007321">
    <property type="entry name" value="Transposase_28"/>
</dbReference>
<evidence type="ECO:0000313" key="3">
    <source>
        <dbReference type="EMBL" id="KAK3006321.1"/>
    </source>
</evidence>
<reference evidence="3" key="1">
    <citation type="submission" date="2022-12" db="EMBL/GenBank/DDBJ databases">
        <title>Draft genome assemblies for two species of Escallonia (Escalloniales).</title>
        <authorList>
            <person name="Chanderbali A."/>
            <person name="Dervinis C."/>
            <person name="Anghel I."/>
            <person name="Soltis D."/>
            <person name="Soltis P."/>
            <person name="Zapata F."/>
        </authorList>
    </citation>
    <scope>NUCLEOTIDE SEQUENCE</scope>
    <source>
        <strain evidence="3">UCBG64.0493</strain>
        <tissue evidence="3">Leaf</tissue>
    </source>
</reference>
<comment type="caution">
    <text evidence="3">The sequence shown here is derived from an EMBL/GenBank/DDBJ whole genome shotgun (WGS) entry which is preliminary data.</text>
</comment>
<name>A0AA88VCP8_9ASTE</name>
<keyword evidence="4" id="KW-1185">Reference proteome</keyword>
<organism evidence="3 4">
    <name type="scientific">Escallonia herrerae</name>
    <dbReference type="NCBI Taxonomy" id="1293975"/>
    <lineage>
        <taxon>Eukaryota</taxon>
        <taxon>Viridiplantae</taxon>
        <taxon>Streptophyta</taxon>
        <taxon>Embryophyta</taxon>
        <taxon>Tracheophyta</taxon>
        <taxon>Spermatophyta</taxon>
        <taxon>Magnoliopsida</taxon>
        <taxon>eudicotyledons</taxon>
        <taxon>Gunneridae</taxon>
        <taxon>Pentapetalae</taxon>
        <taxon>asterids</taxon>
        <taxon>campanulids</taxon>
        <taxon>Escalloniales</taxon>
        <taxon>Escalloniaceae</taxon>
        <taxon>Escallonia</taxon>
    </lineage>
</organism>
<dbReference type="Pfam" id="PF04195">
    <property type="entry name" value="Transposase_28"/>
    <property type="match status" value="1"/>
</dbReference>
<sequence>MTVRYVIHNQDKDCNFLQQHLPKLIIDCILAIHIPTSHACPDTIIWPYNDSNCTVDSSECSGTFLFEQNCARPMSILLGQSARTRFCSGRIVFCLEAFCSSRVLGHDSARAESCLANEAFCSGKVLGQDSTLAKSCSFPKLAIENMSELTSMSFEENIVVSSSSSSSSERVPTSGSEIGTLNPQIPQPSTSQPLPHSSSQPSHLLPAKNALRDVKDQAEDKANPKPWYNADEKSSKMSTEDLLELILEYPLPGGWYARLSGLQELANYGTKFEIGIYEEQVKSGYRLPHHPFALCFFEHYHMAPGQLVPNGWRKLAGLIYLVQTSGYKPNATDFMRVFFKICFIKGVANCPGWYYIHSRQRLLKGIRRTKVE</sequence>
<feature type="region of interest" description="Disordered" evidence="1">
    <location>
        <begin position="164"/>
        <end position="204"/>
    </location>
</feature>
<protein>
    <recommendedName>
        <fullName evidence="2">Transposase (putative) gypsy type domain-containing protein</fullName>
    </recommendedName>
</protein>
<evidence type="ECO:0000256" key="1">
    <source>
        <dbReference type="SAM" id="MobiDB-lite"/>
    </source>
</evidence>
<accession>A0AA88VCP8</accession>
<feature type="domain" description="Transposase (putative) gypsy type" evidence="2">
    <location>
        <begin position="278"/>
        <end position="341"/>
    </location>
</feature>
<dbReference type="AlphaFoldDB" id="A0AA88VCP8"/>
<evidence type="ECO:0000259" key="2">
    <source>
        <dbReference type="Pfam" id="PF04195"/>
    </source>
</evidence>
<dbReference type="EMBL" id="JAVXUP010002010">
    <property type="protein sequence ID" value="KAK3006321.1"/>
    <property type="molecule type" value="Genomic_DNA"/>
</dbReference>